<proteinExistence type="predicted"/>
<keyword evidence="2" id="KW-0812">Transmembrane</keyword>
<sequence length="525" mass="59561">MSNKVIDNETVELKNIIVYYIHQWKYFVGAFIVSIILAILYLLLYPRTYEMYASVQLQENKDLIGGGISMGEASGLMKSFGLSSGNSGGINIDDEIMTFSSNSLFSKMILELGINVSYTKPFSWHKLYTNSPLVVTADSLTMMSLSDRVALKVSVDAKGNITVKSSKGKEIFSSLPAKLELPQGEFTIDFRNGPKNSFDLDILIQPVRWVAEDMINGFSIEEVSKLSNMLEFTCDDHEKQRGIDILNTLVRIYNEQSDSYNKTESKKTIAFLDTRIATVVEDLNKTERAIEEYKLKNKMTAIEYDVQMYSEQMKELQSKIIEMEAQSQVVNLMDAYVKNPDNKYNLVPLMLSQDAEGSPLVAYNDALLERNKMLQNSSSDNPLILQMNEKLDRLRENVYLTIANARNGMISTLTDLRNKEQQLLGRIGSVPMQERVYVDFKRQQEITQAVYLLLLQKREELALSIGLDQTKAKLIDTAFVKQYPVGPRKLYAGLFIIVFTLAIPVGVLFLRDRLKELIGAYKQSV</sequence>
<comment type="caution">
    <text evidence="3">The sequence shown here is derived from an EMBL/GenBank/DDBJ whole genome shotgun (WGS) entry which is preliminary data.</text>
</comment>
<dbReference type="EMBL" id="FNVS01000001">
    <property type="protein sequence ID" value="SEF46490.1"/>
    <property type="molecule type" value="Genomic_DNA"/>
</dbReference>
<keyword evidence="2" id="KW-1133">Transmembrane helix</keyword>
<feature type="coiled-coil region" evidence="1">
    <location>
        <begin position="276"/>
        <end position="326"/>
    </location>
</feature>
<dbReference type="InterPro" id="IPR050445">
    <property type="entry name" value="Bact_polysacc_biosynth/exp"/>
</dbReference>
<dbReference type="AlphaFoldDB" id="A0A8G2BTY3"/>
<dbReference type="PANTHER" id="PTHR32309">
    <property type="entry name" value="TYROSINE-PROTEIN KINASE"/>
    <property type="match status" value="1"/>
</dbReference>
<keyword evidence="1" id="KW-0175">Coiled coil</keyword>
<evidence type="ECO:0000313" key="3">
    <source>
        <dbReference type="EMBL" id="SEF46490.1"/>
    </source>
</evidence>
<feature type="transmembrane region" description="Helical" evidence="2">
    <location>
        <begin position="490"/>
        <end position="510"/>
    </location>
</feature>
<evidence type="ECO:0000313" key="4">
    <source>
        <dbReference type="Proteomes" id="UP000236725"/>
    </source>
</evidence>
<organism evidence="3 4">
    <name type="scientific">Parabacteroides chinchillae</name>
    <dbReference type="NCBI Taxonomy" id="871327"/>
    <lineage>
        <taxon>Bacteria</taxon>
        <taxon>Pseudomonadati</taxon>
        <taxon>Bacteroidota</taxon>
        <taxon>Bacteroidia</taxon>
        <taxon>Bacteroidales</taxon>
        <taxon>Tannerellaceae</taxon>
        <taxon>Parabacteroides</taxon>
    </lineage>
</organism>
<feature type="transmembrane region" description="Helical" evidence="2">
    <location>
        <begin position="24"/>
        <end position="44"/>
    </location>
</feature>
<accession>A0A8G2BTY3</accession>
<gene>
    <name evidence="3" type="ORF">SAMN05444001_101298</name>
</gene>
<keyword evidence="2" id="KW-0472">Membrane</keyword>
<dbReference type="GO" id="GO:0005886">
    <property type="term" value="C:plasma membrane"/>
    <property type="evidence" value="ECO:0007669"/>
    <property type="project" value="TreeGrafter"/>
</dbReference>
<protein>
    <submittedName>
        <fullName evidence="3">Uncharacterized protein involved in exopolysaccharide biosynthesis</fullName>
    </submittedName>
</protein>
<name>A0A8G2BTY3_9BACT</name>
<evidence type="ECO:0000256" key="1">
    <source>
        <dbReference type="SAM" id="Coils"/>
    </source>
</evidence>
<dbReference type="RefSeq" id="WP_103982245.1">
    <property type="nucleotide sequence ID" value="NZ_FNVS01000001.1"/>
</dbReference>
<keyword evidence="4" id="KW-1185">Reference proteome</keyword>
<dbReference type="PANTHER" id="PTHR32309:SF13">
    <property type="entry name" value="FERRIC ENTEROBACTIN TRANSPORT PROTEIN FEPE"/>
    <property type="match status" value="1"/>
</dbReference>
<reference evidence="3 4" key="1">
    <citation type="submission" date="2016-10" db="EMBL/GenBank/DDBJ databases">
        <authorList>
            <person name="Varghese N."/>
            <person name="Submissions S."/>
        </authorList>
    </citation>
    <scope>NUCLEOTIDE SEQUENCE [LARGE SCALE GENOMIC DNA]</scope>
    <source>
        <strain evidence="3 4">DSM 29073</strain>
    </source>
</reference>
<dbReference type="GO" id="GO:0004713">
    <property type="term" value="F:protein tyrosine kinase activity"/>
    <property type="evidence" value="ECO:0007669"/>
    <property type="project" value="TreeGrafter"/>
</dbReference>
<dbReference type="Proteomes" id="UP000236725">
    <property type="component" value="Unassembled WGS sequence"/>
</dbReference>
<evidence type="ECO:0000256" key="2">
    <source>
        <dbReference type="SAM" id="Phobius"/>
    </source>
</evidence>